<reference evidence="1 2" key="1">
    <citation type="journal article" date="2021" name="Plant Biotechnol. J.">
        <title>Multi-omics assisted identification of the key and species-specific regulatory components of drought-tolerant mechanisms in Gossypium stocksii.</title>
        <authorList>
            <person name="Yu D."/>
            <person name="Ke L."/>
            <person name="Zhang D."/>
            <person name="Wu Y."/>
            <person name="Sun Y."/>
            <person name="Mei J."/>
            <person name="Sun J."/>
            <person name="Sun Y."/>
        </authorList>
    </citation>
    <scope>NUCLEOTIDE SEQUENCE [LARGE SCALE GENOMIC DNA]</scope>
    <source>
        <strain evidence="2">cv. E1</strain>
        <tissue evidence="1">Leaf</tissue>
    </source>
</reference>
<keyword evidence="2" id="KW-1185">Reference proteome</keyword>
<dbReference type="InterPro" id="IPR021109">
    <property type="entry name" value="Peptidase_aspartic_dom_sf"/>
</dbReference>
<dbReference type="OrthoDB" id="1914518at2759"/>
<evidence type="ECO:0000313" key="2">
    <source>
        <dbReference type="Proteomes" id="UP000828251"/>
    </source>
</evidence>
<dbReference type="AlphaFoldDB" id="A0A9D3W3N5"/>
<accession>A0A9D3W3N5</accession>
<evidence type="ECO:0000313" key="1">
    <source>
        <dbReference type="EMBL" id="KAH1107245.1"/>
    </source>
</evidence>
<dbReference type="Proteomes" id="UP000828251">
    <property type="component" value="Unassembled WGS sequence"/>
</dbReference>
<name>A0A9D3W3N5_9ROSI</name>
<organism evidence="1 2">
    <name type="scientific">Gossypium stocksii</name>
    <dbReference type="NCBI Taxonomy" id="47602"/>
    <lineage>
        <taxon>Eukaryota</taxon>
        <taxon>Viridiplantae</taxon>
        <taxon>Streptophyta</taxon>
        <taxon>Embryophyta</taxon>
        <taxon>Tracheophyta</taxon>
        <taxon>Spermatophyta</taxon>
        <taxon>Magnoliopsida</taxon>
        <taxon>eudicotyledons</taxon>
        <taxon>Gunneridae</taxon>
        <taxon>Pentapetalae</taxon>
        <taxon>rosids</taxon>
        <taxon>malvids</taxon>
        <taxon>Malvales</taxon>
        <taxon>Malvaceae</taxon>
        <taxon>Malvoideae</taxon>
        <taxon>Gossypium</taxon>
    </lineage>
</organism>
<comment type="caution">
    <text evidence="1">The sequence shown here is derived from an EMBL/GenBank/DDBJ whole genome shotgun (WGS) entry which is preliminary data.</text>
</comment>
<proteinExistence type="predicted"/>
<dbReference type="SUPFAM" id="SSF50630">
    <property type="entry name" value="Acid proteases"/>
    <property type="match status" value="1"/>
</dbReference>
<gene>
    <name evidence="1" type="ORF">J1N35_011013</name>
</gene>
<dbReference type="EMBL" id="JAIQCV010000004">
    <property type="protein sequence ID" value="KAH1107245.1"/>
    <property type="molecule type" value="Genomic_DNA"/>
</dbReference>
<sequence>MTIQILQDRQEQHQTVAKNTIPVPQVPIKIYLDKYSKPITIITFLDTGAVATIMNPDVLPVKWWKPYTAFFNSTANNLFATCLKSKPITIKFFLGCFVQTTVLGSKLPRKDIVIGFDLYSKAQKLRILPDGLRSKNQFQPFVQIPKLFTLQSDKISQIVQKLKDLACANSHTEFLAKCSNLLWKYLYFFISLPFKKNENFITILLLKKFLQLQKKYLCQLNRIVPIEIWPPPDIDTPWDTVLDGPYYQQILQALREYKAKIPDPSEWSQEYPMHCSQVEMERIRLHNNTL</sequence>
<protein>
    <submittedName>
        <fullName evidence="1">Uncharacterized protein</fullName>
    </submittedName>
</protein>